<dbReference type="Gene3D" id="3.40.50.720">
    <property type="entry name" value="NAD(P)-binding Rossmann-like Domain"/>
    <property type="match status" value="1"/>
</dbReference>
<evidence type="ECO:0000313" key="4">
    <source>
        <dbReference type="EMBL" id="RAK63422.1"/>
    </source>
</evidence>
<dbReference type="InterPro" id="IPR003777">
    <property type="entry name" value="XdhC_CoxI"/>
</dbReference>
<dbReference type="Pfam" id="PF02625">
    <property type="entry name" value="XdhC_CoxI"/>
    <property type="match status" value="1"/>
</dbReference>
<feature type="region of interest" description="Disordered" evidence="1">
    <location>
        <begin position="328"/>
        <end position="348"/>
    </location>
</feature>
<accession>A0A328B7Q7</accession>
<evidence type="ECO:0000259" key="2">
    <source>
        <dbReference type="Pfam" id="PF02625"/>
    </source>
</evidence>
<comment type="caution">
    <text evidence="4">The sequence shown here is derived from an EMBL/GenBank/DDBJ whole genome shotgun (WGS) entry which is preliminary data.</text>
</comment>
<organism evidence="4 5">
    <name type="scientific">Phenylobacterium kunshanense</name>
    <dbReference type="NCBI Taxonomy" id="1445034"/>
    <lineage>
        <taxon>Bacteria</taxon>
        <taxon>Pseudomonadati</taxon>
        <taxon>Pseudomonadota</taxon>
        <taxon>Alphaproteobacteria</taxon>
        <taxon>Caulobacterales</taxon>
        <taxon>Caulobacteraceae</taxon>
        <taxon>Phenylobacterium</taxon>
    </lineage>
</organism>
<dbReference type="PANTHER" id="PTHR30388:SF4">
    <property type="entry name" value="MOLYBDENUM COFACTOR INSERTION CHAPERONE PAOD"/>
    <property type="match status" value="1"/>
</dbReference>
<feature type="domain" description="XdhC Rossmann" evidence="3">
    <location>
        <begin position="180"/>
        <end position="320"/>
    </location>
</feature>
<proteinExistence type="predicted"/>
<dbReference type="OrthoDB" id="9815497at2"/>
<protein>
    <submittedName>
        <fullName evidence="4">XdhC family protein</fullName>
    </submittedName>
</protein>
<reference evidence="4 5" key="1">
    <citation type="submission" date="2018-05" db="EMBL/GenBank/DDBJ databases">
        <authorList>
            <person name="Lanie J.A."/>
            <person name="Ng W.-L."/>
            <person name="Kazmierczak K.M."/>
            <person name="Andrzejewski T.M."/>
            <person name="Davidsen T.M."/>
            <person name="Wayne K.J."/>
            <person name="Tettelin H."/>
            <person name="Glass J.I."/>
            <person name="Rusch D."/>
            <person name="Podicherti R."/>
            <person name="Tsui H.-C.T."/>
            <person name="Winkler M.E."/>
        </authorList>
    </citation>
    <scope>NUCLEOTIDE SEQUENCE [LARGE SCALE GENOMIC DNA]</scope>
    <source>
        <strain evidence="4 5">BUT-10</strain>
    </source>
</reference>
<dbReference type="EMBL" id="QFYS01000008">
    <property type="protein sequence ID" value="RAK63422.1"/>
    <property type="molecule type" value="Genomic_DNA"/>
</dbReference>
<evidence type="ECO:0000256" key="1">
    <source>
        <dbReference type="SAM" id="MobiDB-lite"/>
    </source>
</evidence>
<evidence type="ECO:0000259" key="3">
    <source>
        <dbReference type="Pfam" id="PF13478"/>
    </source>
</evidence>
<dbReference type="PANTHER" id="PTHR30388">
    <property type="entry name" value="ALDEHYDE OXIDOREDUCTASE MOLYBDENUM COFACTOR ASSEMBLY PROTEIN"/>
    <property type="match status" value="1"/>
</dbReference>
<feature type="domain" description="XdhC- CoxI" evidence="2">
    <location>
        <begin position="40"/>
        <end position="104"/>
    </location>
</feature>
<feature type="compositionally biased region" description="Low complexity" evidence="1">
    <location>
        <begin position="328"/>
        <end position="343"/>
    </location>
</feature>
<evidence type="ECO:0000313" key="5">
    <source>
        <dbReference type="Proteomes" id="UP000249524"/>
    </source>
</evidence>
<keyword evidence="5" id="KW-1185">Reference proteome</keyword>
<gene>
    <name evidence="4" type="ORF">DJ019_17025</name>
</gene>
<name>A0A328B7Q7_9CAUL</name>
<dbReference type="InterPro" id="IPR052698">
    <property type="entry name" value="MoCofactor_Util/Proc"/>
</dbReference>
<dbReference type="AlphaFoldDB" id="A0A328B7Q7"/>
<dbReference type="Proteomes" id="UP000249524">
    <property type="component" value="Unassembled WGS sequence"/>
</dbReference>
<dbReference type="Pfam" id="PF13478">
    <property type="entry name" value="XdhC_C"/>
    <property type="match status" value="1"/>
</dbReference>
<dbReference type="InterPro" id="IPR027051">
    <property type="entry name" value="XdhC_Rossmann_dom"/>
</dbReference>
<sequence>MKANEPYPTLIDAARPAPLPEWPVFGLVEDVRPALRQARATDGHLVLATLVSVEGGGPRPEGTQMVFAPDVVAGYFSGGCVEGDVAGHAWACLSDGEPRRLVYGEGSPWPDIRLLCGARIEIVLERVPADDPALGELLAAETERRPVTWVSDGRARACGPDVSPWAEATVVKRYEPPHRLVVVGGDPTALAIAELGVRSGFETTLVRPKGPETPPPVPGLAYRRDEPGAALAAIRLDPWTAVAVATHDLDTDRAALAVALPSQAGYVGLLGARRRLAGRLAELEAGGMATSALARLRAPIGLDIGGKAPFEVAVSVIGEITALRYARGSSSTSTEPPASTAGALGARRSSALAMAKTLTSDES</sequence>